<dbReference type="InterPro" id="IPR025497">
    <property type="entry name" value="PatA-like_N"/>
</dbReference>
<dbReference type="InterPro" id="IPR037257">
    <property type="entry name" value="T2SS_E_N_sf"/>
</dbReference>
<dbReference type="Proteomes" id="UP000057158">
    <property type="component" value="Chromosome"/>
</dbReference>
<reference evidence="2 3" key="1">
    <citation type="submission" date="2015-07" db="EMBL/GenBank/DDBJ databases">
        <title>Isolation and Genomic Characterization of a Novel Halophilic Metal-Reducing Deltaproteobacterium from the Deep Subsurface.</title>
        <authorList>
            <person name="Badalamenti J.P."/>
            <person name="Summers Z.M."/>
            <person name="Gralnick J.A."/>
            <person name="Bond D.R."/>
        </authorList>
    </citation>
    <scope>NUCLEOTIDE SEQUENCE [LARGE SCALE GENOMIC DNA]</scope>
    <source>
        <strain evidence="2 3">WTL</strain>
    </source>
</reference>
<dbReference type="STRING" id="1603606.DSOUD_0329"/>
<dbReference type="AlphaFoldDB" id="A0A0M5IMN2"/>
<dbReference type="PANTHER" id="PTHR36304">
    <property type="entry name" value="DOMAIN GTPASE-ACTIVATING PROTEIN, PUTATIVE-RELATED-RELATED"/>
    <property type="match status" value="1"/>
</dbReference>
<evidence type="ECO:0000313" key="2">
    <source>
        <dbReference type="EMBL" id="ALC15124.1"/>
    </source>
</evidence>
<dbReference type="EMBL" id="CP010802">
    <property type="protein sequence ID" value="ALC15124.1"/>
    <property type="molecule type" value="Genomic_DNA"/>
</dbReference>
<feature type="domain" description="PatA-like N-terminal" evidence="1">
    <location>
        <begin position="86"/>
        <end position="170"/>
    </location>
</feature>
<dbReference type="SUPFAM" id="SSF160246">
    <property type="entry name" value="EspE N-terminal domain-like"/>
    <property type="match status" value="1"/>
</dbReference>
<dbReference type="Pfam" id="PF14332">
    <property type="entry name" value="DUF4388"/>
    <property type="match status" value="2"/>
</dbReference>
<dbReference type="RefSeq" id="WP_053549356.1">
    <property type="nucleotide sequence ID" value="NZ_CP010802.1"/>
</dbReference>
<dbReference type="PANTHER" id="PTHR36304:SF4">
    <property type="entry name" value="DUF4388 DOMAIN-CONTAINING PROTEIN"/>
    <property type="match status" value="1"/>
</dbReference>
<accession>A0A0M5IMN2</accession>
<sequence length="389" mass="42667">MSFSGDLEHLPIVDVIQLMHSTRNSGILEISGRKGKSQLVFKKGYIVGACHLNNGIRIGDILVSQGAIDETTLQEALEIQHTPGSNRKPLIVTLLEANLVDEHQAYTALKSLIELTLIEILTWRKGTFTLEASDEVSLDEFKYYPNEIEREINVDVQGILMDALRIFDEKVRDGEISLEEEHDVGEEITADLLGLDALDELERKIPGVYQGLGETSLKVSRPPAPKGVSVVRRLNDFIAGLPQLTTPQSVARAVLSFIGELLPRALILVVRGNELIADRACGISCSEGDGIDEPLGFKVPLDRPSVLLQALRSGSLYCGPCADEVVEVSLHRKIGAPTDSTVLLLPVKRLGKTLFLIYADFGTREQKQLPVELLDMLAEQAGLRVDALH</sequence>
<protein>
    <recommendedName>
        <fullName evidence="1">PatA-like N-terminal domain-containing protein</fullName>
    </recommendedName>
</protein>
<evidence type="ECO:0000259" key="1">
    <source>
        <dbReference type="Pfam" id="PF14332"/>
    </source>
</evidence>
<keyword evidence="3" id="KW-1185">Reference proteome</keyword>
<gene>
    <name evidence="2" type="ORF">DSOUD_0329</name>
</gene>
<dbReference type="PATRIC" id="fig|1603606.3.peg.357"/>
<dbReference type="OrthoDB" id="5392507at2"/>
<feature type="domain" description="PatA-like N-terminal" evidence="1">
    <location>
        <begin position="4"/>
        <end position="80"/>
    </location>
</feature>
<proteinExistence type="predicted"/>
<organism evidence="2 3">
    <name type="scientific">Desulfuromonas soudanensis</name>
    <dbReference type="NCBI Taxonomy" id="1603606"/>
    <lineage>
        <taxon>Bacteria</taxon>
        <taxon>Pseudomonadati</taxon>
        <taxon>Thermodesulfobacteriota</taxon>
        <taxon>Desulfuromonadia</taxon>
        <taxon>Desulfuromonadales</taxon>
        <taxon>Desulfuromonadaceae</taxon>
        <taxon>Desulfuromonas</taxon>
    </lineage>
</organism>
<dbReference type="KEGG" id="des:DSOUD_0329"/>
<name>A0A0M5IMN2_9BACT</name>
<evidence type="ECO:0000313" key="3">
    <source>
        <dbReference type="Proteomes" id="UP000057158"/>
    </source>
</evidence>